<keyword evidence="11 15" id="KW-0472">Membrane</keyword>
<name>A0A804JDJ3_MUSAM</name>
<feature type="region of interest" description="Disordered" evidence="16">
    <location>
        <begin position="1"/>
        <end position="38"/>
    </location>
</feature>
<comment type="subcellular location">
    <subcellularLocation>
        <location evidence="2 15">Golgi apparatus membrane</location>
        <topology evidence="2 15">Single-pass type II membrane protein</topology>
    </subcellularLocation>
</comment>
<dbReference type="Gramene" id="Ma06_t07060.1">
    <property type="protein sequence ID" value="Ma06_p07060.1"/>
    <property type="gene ID" value="Ma06_g07060"/>
</dbReference>
<dbReference type="InterPro" id="IPR002659">
    <property type="entry name" value="Glyco_trans_31"/>
</dbReference>
<protein>
    <recommendedName>
        <fullName evidence="15">Hexosyltransferase</fullName>
        <ecNumber evidence="15">2.4.1.-</ecNumber>
    </recommendedName>
</protein>
<evidence type="ECO:0000256" key="1">
    <source>
        <dbReference type="ARBA" id="ARBA00001936"/>
    </source>
</evidence>
<evidence type="ECO:0000313" key="17">
    <source>
        <dbReference type="EMBL" id="CAG1845523.1"/>
    </source>
</evidence>
<dbReference type="OMA" id="WFPPKPE"/>
<dbReference type="Pfam" id="PF01762">
    <property type="entry name" value="Galactosyl_T"/>
    <property type="match status" value="1"/>
</dbReference>
<dbReference type="EnsemblPlants" id="Ma06_t07060.1">
    <property type="protein sequence ID" value="Ma06_p07060.1"/>
    <property type="gene ID" value="Ma06_g07060"/>
</dbReference>
<comment type="similarity">
    <text evidence="4 15">Belongs to the glycosyltransferase 31 family.</text>
</comment>
<keyword evidence="7 15" id="KW-0812">Transmembrane</keyword>
<evidence type="ECO:0000256" key="16">
    <source>
        <dbReference type="SAM" id="MobiDB-lite"/>
    </source>
</evidence>
<accession>A0A804JDJ3</accession>
<dbReference type="EMBL" id="HG996471">
    <property type="protein sequence ID" value="CAG1845523.1"/>
    <property type="molecule type" value="Genomic_DNA"/>
</dbReference>
<keyword evidence="9 15" id="KW-1133">Transmembrane helix</keyword>
<evidence type="ECO:0000313" key="19">
    <source>
        <dbReference type="Proteomes" id="UP000012960"/>
    </source>
</evidence>
<dbReference type="GO" id="GO:0000139">
    <property type="term" value="C:Golgi membrane"/>
    <property type="evidence" value="ECO:0000318"/>
    <property type="project" value="GO_Central"/>
</dbReference>
<evidence type="ECO:0000256" key="7">
    <source>
        <dbReference type="ARBA" id="ARBA00022692"/>
    </source>
</evidence>
<feature type="transmembrane region" description="Helical" evidence="15">
    <location>
        <begin position="45"/>
        <end position="71"/>
    </location>
</feature>
<evidence type="ECO:0000256" key="6">
    <source>
        <dbReference type="ARBA" id="ARBA00022679"/>
    </source>
</evidence>
<evidence type="ECO:0000256" key="13">
    <source>
        <dbReference type="ARBA" id="ARBA00023211"/>
    </source>
</evidence>
<dbReference type="GO" id="GO:0008378">
    <property type="term" value="F:galactosyltransferase activity"/>
    <property type="evidence" value="ECO:0000318"/>
    <property type="project" value="GO_Central"/>
</dbReference>
<dbReference type="InParanoid" id="A0A804JDJ3"/>
<comment type="pathway">
    <text evidence="3">Protein modification; protein glycosylation.</text>
</comment>
<evidence type="ECO:0000313" key="18">
    <source>
        <dbReference type="EnsemblPlants" id="Ma06_p07060.1"/>
    </source>
</evidence>
<keyword evidence="5 15" id="KW-0328">Glycosyltransferase</keyword>
<evidence type="ECO:0000256" key="12">
    <source>
        <dbReference type="ARBA" id="ARBA00023180"/>
    </source>
</evidence>
<evidence type="ECO:0000256" key="14">
    <source>
        <dbReference type="ARBA" id="ARBA00055406"/>
    </source>
</evidence>
<evidence type="ECO:0000256" key="9">
    <source>
        <dbReference type="ARBA" id="ARBA00022989"/>
    </source>
</evidence>
<keyword evidence="8 15" id="KW-0735">Signal-anchor</keyword>
<dbReference type="PANTHER" id="PTHR11214:SF85">
    <property type="entry name" value="BETA-1,3-GALACTOSYLTRANSFERASE 12-RELATED"/>
    <property type="match status" value="1"/>
</dbReference>
<evidence type="ECO:0000256" key="8">
    <source>
        <dbReference type="ARBA" id="ARBA00022968"/>
    </source>
</evidence>
<dbReference type="Gene3D" id="3.90.550.50">
    <property type="match status" value="1"/>
</dbReference>
<keyword evidence="10 15" id="KW-0333">Golgi apparatus</keyword>
<evidence type="ECO:0000256" key="5">
    <source>
        <dbReference type="ARBA" id="ARBA00022676"/>
    </source>
</evidence>
<dbReference type="UniPathway" id="UPA00378"/>
<keyword evidence="19" id="KW-1185">Reference proteome</keyword>
<reference evidence="17" key="1">
    <citation type="submission" date="2021-03" db="EMBL/GenBank/DDBJ databases">
        <authorList>
            <consortium name="Genoscope - CEA"/>
            <person name="William W."/>
        </authorList>
    </citation>
    <scope>NUCLEOTIDE SEQUENCE</scope>
    <source>
        <strain evidence="17">Doubled-haploid Pahang</strain>
    </source>
</reference>
<reference evidence="18" key="2">
    <citation type="submission" date="2021-05" db="UniProtKB">
        <authorList>
            <consortium name="EnsemblPlants"/>
        </authorList>
    </citation>
    <scope>IDENTIFICATION</scope>
    <source>
        <strain evidence="18">subsp. malaccensis</strain>
    </source>
</reference>
<comment type="cofactor">
    <cofactor evidence="1 15">
        <name>Mn(2+)</name>
        <dbReference type="ChEBI" id="CHEBI:29035"/>
    </cofactor>
</comment>
<gene>
    <name evidence="17" type="ORF">GSMUA_153180.1</name>
</gene>
<comment type="function">
    <text evidence="14">Beta-1,3-galactosyltransferase that transfers galactose from UDP-galactose to substrates with a terminal glycosyl residue.</text>
</comment>
<keyword evidence="13 15" id="KW-0464">Manganese</keyword>
<dbReference type="PANTHER" id="PTHR11214">
    <property type="entry name" value="BETA-1,3-N-ACETYLGLUCOSAMINYLTRANSFERASE"/>
    <property type="match status" value="1"/>
</dbReference>
<evidence type="ECO:0000256" key="11">
    <source>
        <dbReference type="ARBA" id="ARBA00023136"/>
    </source>
</evidence>
<sequence length="376" mass="42114">MPQYHHSSPYFDDDDDEELIKKRRKPPPRPSPFLTPSSPHPPRRALLILVILSAVCLIVGIAGIAFAAAAIRRPPRIVTVFRCGRAEDTLRTFRSKSLAATGRPEEGVAARPKVIGVVGVLTGFSSSDRRAALRDTWFPRDPDALSRLDHATGLVFRFVIGQTKDPKKKAVLQKEVETHNDFMFVDADEDNYKLPYKTVAFFKAAFNLFDADFYVKADDDIYLRPDRLATLLAKDRAHRLTYIGCMKKGPVITDRNMKWFESSGHLIGNEYFLHAHGPIYALSADIVAALASARNDSLRMFNNEDVTIGSWMLAMNVNHEDTKALCEPICTSTSIAVWSNPRCLDPCDLKEKLMELQNVSMCSNSSTLPPEDDEDD</sequence>
<evidence type="ECO:0000256" key="2">
    <source>
        <dbReference type="ARBA" id="ARBA00004323"/>
    </source>
</evidence>
<dbReference type="FunCoup" id="A0A804JDJ3">
    <property type="interactions" value="1"/>
</dbReference>
<dbReference type="EC" id="2.4.1.-" evidence="15"/>
<evidence type="ECO:0000256" key="3">
    <source>
        <dbReference type="ARBA" id="ARBA00004922"/>
    </source>
</evidence>
<evidence type="ECO:0000256" key="15">
    <source>
        <dbReference type="RuleBase" id="RU363063"/>
    </source>
</evidence>
<dbReference type="FunFam" id="3.90.550.50:FF:000012">
    <property type="entry name" value="Hexosyltransferase"/>
    <property type="match status" value="1"/>
</dbReference>
<proteinExistence type="inferred from homology"/>
<evidence type="ECO:0000256" key="10">
    <source>
        <dbReference type="ARBA" id="ARBA00023034"/>
    </source>
</evidence>
<keyword evidence="12" id="KW-0325">Glycoprotein</keyword>
<evidence type="ECO:0000256" key="4">
    <source>
        <dbReference type="ARBA" id="ARBA00008661"/>
    </source>
</evidence>
<dbReference type="Proteomes" id="UP000012960">
    <property type="component" value="Unplaced"/>
</dbReference>
<dbReference type="AlphaFoldDB" id="A0A804JDJ3"/>
<organism evidence="18 19">
    <name type="scientific">Musa acuminata subsp. malaccensis</name>
    <name type="common">Wild banana</name>
    <name type="synonym">Musa malaccensis</name>
    <dbReference type="NCBI Taxonomy" id="214687"/>
    <lineage>
        <taxon>Eukaryota</taxon>
        <taxon>Viridiplantae</taxon>
        <taxon>Streptophyta</taxon>
        <taxon>Embryophyta</taxon>
        <taxon>Tracheophyta</taxon>
        <taxon>Spermatophyta</taxon>
        <taxon>Magnoliopsida</taxon>
        <taxon>Liliopsida</taxon>
        <taxon>Zingiberales</taxon>
        <taxon>Musaceae</taxon>
        <taxon>Musa</taxon>
    </lineage>
</organism>
<keyword evidence="6" id="KW-0808">Transferase</keyword>